<reference evidence="3" key="2">
    <citation type="submission" date="2020-08" db="EMBL/GenBank/DDBJ databases">
        <title>The Agave Microbiome: Exploring the role of microbial communities in plant adaptations to desert environments.</title>
        <authorList>
            <person name="Partida-Martinez L.P."/>
        </authorList>
    </citation>
    <scope>NUCLEOTIDE SEQUENCE [LARGE SCALE GENOMIC DNA]</scope>
    <source>
        <strain evidence="3">AT2.8</strain>
    </source>
</reference>
<feature type="chain" id="PRO_5039289752" description="ABC transporter substrate-binding protein" evidence="1">
    <location>
        <begin position="23"/>
        <end position="566"/>
    </location>
</feature>
<proteinExistence type="predicted"/>
<dbReference type="AlphaFoldDB" id="A0A852T798"/>
<protein>
    <recommendedName>
        <fullName evidence="4">ABC transporter substrate-binding protein</fullName>
    </recommendedName>
</protein>
<comment type="caution">
    <text evidence="2">The sequence shown here is derived from an EMBL/GenBank/DDBJ whole genome shotgun (WGS) entry which is preliminary data.</text>
</comment>
<evidence type="ECO:0000313" key="3">
    <source>
        <dbReference type="Proteomes" id="UP000548423"/>
    </source>
</evidence>
<dbReference type="PROSITE" id="PS51257">
    <property type="entry name" value="PROKAR_LIPOPROTEIN"/>
    <property type="match status" value="1"/>
</dbReference>
<sequence length="566" mass="64045">MKRKLKALSLAAVSGALIFTSACSNKEASKEAEKVDVGGLPEVGDFSKKIELNLSGSVTRGKVEDGNYVQKRLEEQFNIKIVNTKADTWNADQVNLMVASGDLPDTFAFTTGGKTAQELFDSGLTRTIPKEMLEKYAPRYMKMLSENPPGLSMNLKQGTDNEYLQLIGQYAHVDGLAWGPTFRLDWLEKLGIDPPGEIKQVGPSGGREKIYYTDAAYTIEEVEEILKAFTFDDPDGNGKDDTYGISPYNNQIHWSATLMGAFGIAPGYNFMEDGKLVQTEVSKKYKDFLKLMAKWYKMGLIDPEFTTLDNNKSWEKYKQGKIGYYIAQPSYIAMDDWAKGRAPQNIVENPDSTAKLLATAPEIGKGGQQGEGAYLPVGNLADAFYVSKDVTDEELARILQIFDYINLDNEARWTLYGEVGVHSDWEGTPEKSALKVRPEFAEQEGNSGFWAYNFRTYDKERVQWFQSEYTLNLKNNFYAREDVKEKMLIRPYKWDILNETKLKELSKRYSGQLTTIVDEFRMKAIVGEVDIDKEWDKYVESWMNNGGRETLAELEKAPKVSDLLKK</sequence>
<accession>A0A852T798</accession>
<dbReference type="Gene3D" id="3.40.190.10">
    <property type="entry name" value="Periplasmic binding protein-like II"/>
    <property type="match status" value="2"/>
</dbReference>
<organism evidence="2 3">
    <name type="scientific">Neobacillus niacini</name>
    <dbReference type="NCBI Taxonomy" id="86668"/>
    <lineage>
        <taxon>Bacteria</taxon>
        <taxon>Bacillati</taxon>
        <taxon>Bacillota</taxon>
        <taxon>Bacilli</taxon>
        <taxon>Bacillales</taxon>
        <taxon>Bacillaceae</taxon>
        <taxon>Neobacillus</taxon>
    </lineage>
</organism>
<dbReference type="SUPFAM" id="SSF53850">
    <property type="entry name" value="Periplasmic binding protein-like II"/>
    <property type="match status" value="1"/>
</dbReference>
<evidence type="ECO:0000313" key="2">
    <source>
        <dbReference type="EMBL" id="NYE03418.1"/>
    </source>
</evidence>
<evidence type="ECO:0000256" key="1">
    <source>
        <dbReference type="SAM" id="SignalP"/>
    </source>
</evidence>
<gene>
    <name evidence="2" type="ORF">F4694_000137</name>
</gene>
<name>A0A852T798_9BACI</name>
<evidence type="ECO:0008006" key="4">
    <source>
        <dbReference type="Google" id="ProtNLM"/>
    </source>
</evidence>
<reference evidence="3" key="1">
    <citation type="submission" date="2020-07" db="EMBL/GenBank/DDBJ databases">
        <authorList>
            <person name="Partida-Martinez L."/>
            <person name="Huntemann M."/>
            <person name="Clum A."/>
            <person name="Wang J."/>
            <person name="Palaniappan K."/>
            <person name="Ritter S."/>
            <person name="Chen I.-M."/>
            <person name="Stamatis D."/>
            <person name="Reddy T."/>
            <person name="O'Malley R."/>
            <person name="Daum C."/>
            <person name="Shapiro N."/>
            <person name="Ivanova N."/>
            <person name="Kyrpides N."/>
            <person name="Woyke T."/>
        </authorList>
    </citation>
    <scope>NUCLEOTIDE SEQUENCE [LARGE SCALE GENOMIC DNA]</scope>
    <source>
        <strain evidence="3">AT2.8</strain>
    </source>
</reference>
<dbReference type="EMBL" id="JACCBX010000001">
    <property type="protein sequence ID" value="NYE03418.1"/>
    <property type="molecule type" value="Genomic_DNA"/>
</dbReference>
<dbReference type="Proteomes" id="UP000548423">
    <property type="component" value="Unassembled WGS sequence"/>
</dbReference>
<keyword evidence="1" id="KW-0732">Signal</keyword>
<feature type="signal peptide" evidence="1">
    <location>
        <begin position="1"/>
        <end position="22"/>
    </location>
</feature>